<evidence type="ECO:0000313" key="1">
    <source>
        <dbReference type="EMBL" id="AAY47228.1"/>
    </source>
</evidence>
<dbReference type="Proteomes" id="UP000000420">
    <property type="component" value="Chromosome"/>
</dbReference>
<reference evidence="1 2" key="1">
    <citation type="journal article" date="2005" name="Genome Res.">
        <title>Comparative and functional genomic analyses of the pathogenicity of phytopathogen Xanthomonas campestris pv. campestris.</title>
        <authorList>
            <person name="Qian W."/>
            <person name="Jia Y."/>
            <person name="Ren S.X."/>
            <person name="He Y.Q."/>
            <person name="Feng J.X."/>
            <person name="Lu L.F."/>
            <person name="Sun Q."/>
            <person name="Ying G."/>
            <person name="Tang D.J."/>
            <person name="Tang H."/>
            <person name="Wu W."/>
            <person name="Hao P."/>
            <person name="Wang L."/>
            <person name="Jiang B.L."/>
            <person name="Zeng S."/>
            <person name="Gu W.Y."/>
            <person name="Lu G."/>
            <person name="Rong L."/>
            <person name="Tian Y."/>
            <person name="Yao Z."/>
            <person name="Fu G."/>
            <person name="Chen B."/>
            <person name="Fang R."/>
            <person name="Qiang B."/>
            <person name="Chen Z."/>
            <person name="Zhao G.P."/>
            <person name="Tang J.L."/>
            <person name="He C."/>
        </authorList>
    </citation>
    <scope>NUCLEOTIDE SEQUENCE [LARGE SCALE GENOMIC DNA]</scope>
    <source>
        <strain evidence="1 2">8004</strain>
    </source>
</reference>
<dbReference type="AlphaFoldDB" id="A0A0H2X3Y9"/>
<gene>
    <name evidence="1" type="ordered locus">XC_0140</name>
</gene>
<dbReference type="HOGENOM" id="CLU_2170062_0_0_6"/>
<sequence length="110" mass="12445">MAAGHPFWASLIEHIFVAHLPERLTDHRQIPMVSGPRGLTNFYLSRECGFQGIHCPARDAFHPDRTWFGLGHRGGQIAVGSHLCWASWRGKSTRRAITNYLRRKSSALPI</sequence>
<organism evidence="1 2">
    <name type="scientific">Xanthomonas campestris pv. campestris (strain 8004)</name>
    <dbReference type="NCBI Taxonomy" id="314565"/>
    <lineage>
        <taxon>Bacteria</taxon>
        <taxon>Pseudomonadati</taxon>
        <taxon>Pseudomonadota</taxon>
        <taxon>Gammaproteobacteria</taxon>
        <taxon>Lysobacterales</taxon>
        <taxon>Lysobacteraceae</taxon>
        <taxon>Xanthomonas</taxon>
    </lineage>
</organism>
<dbReference type="EMBL" id="CP000050">
    <property type="protein sequence ID" value="AAY47228.1"/>
    <property type="molecule type" value="Genomic_DNA"/>
</dbReference>
<protein>
    <submittedName>
        <fullName evidence="1">Uncharacterized protein</fullName>
    </submittedName>
</protein>
<accession>A0A0H2X3Y9</accession>
<dbReference type="KEGG" id="xcb:XC_0140"/>
<name>A0A0H2X3Y9_XANC8</name>
<proteinExistence type="predicted"/>
<evidence type="ECO:0000313" key="2">
    <source>
        <dbReference type="Proteomes" id="UP000000420"/>
    </source>
</evidence>